<dbReference type="Gene3D" id="2.10.10.90">
    <property type="match status" value="1"/>
</dbReference>
<dbReference type="InterPro" id="IPR001223">
    <property type="entry name" value="Glyco_hydro18_cat"/>
</dbReference>
<organism evidence="3">
    <name type="scientific">hydrothermal vent metagenome</name>
    <dbReference type="NCBI Taxonomy" id="652676"/>
    <lineage>
        <taxon>unclassified sequences</taxon>
        <taxon>metagenomes</taxon>
        <taxon>ecological metagenomes</taxon>
    </lineage>
</organism>
<keyword evidence="3" id="KW-0378">Hydrolase</keyword>
<dbReference type="EMBL" id="UOYO01000040">
    <property type="protein sequence ID" value="VAY87985.1"/>
    <property type="molecule type" value="Genomic_DNA"/>
</dbReference>
<dbReference type="Gene3D" id="3.20.20.80">
    <property type="entry name" value="Glycosidases"/>
    <property type="match status" value="1"/>
</dbReference>
<name>A0A3B1E6T9_9ZZZZ</name>
<dbReference type="SUPFAM" id="SSF51055">
    <property type="entry name" value="Carbohydrate binding domain"/>
    <property type="match status" value="1"/>
</dbReference>
<dbReference type="EC" id="3.2.1.14" evidence="3"/>
<dbReference type="GO" id="GO:0005576">
    <property type="term" value="C:extracellular region"/>
    <property type="evidence" value="ECO:0007669"/>
    <property type="project" value="InterPro"/>
</dbReference>
<evidence type="ECO:0000256" key="1">
    <source>
        <dbReference type="SAM" id="MobiDB-lite"/>
    </source>
</evidence>
<protein>
    <submittedName>
        <fullName evidence="3">Chitinase</fullName>
        <ecNumber evidence="3">3.2.1.14</ecNumber>
    </submittedName>
</protein>
<evidence type="ECO:0000313" key="3">
    <source>
        <dbReference type="EMBL" id="VAY87985.1"/>
    </source>
</evidence>
<dbReference type="Pfam" id="PF00704">
    <property type="entry name" value="Glyco_hydro_18"/>
    <property type="match status" value="1"/>
</dbReference>
<dbReference type="Gene3D" id="1.10.530.10">
    <property type="match status" value="1"/>
</dbReference>
<dbReference type="GO" id="GO:0008843">
    <property type="term" value="F:endochitinase activity"/>
    <property type="evidence" value="ECO:0007669"/>
    <property type="project" value="UniProtKB-EC"/>
</dbReference>
<keyword evidence="3" id="KW-0326">Glycosidase</keyword>
<gene>
    <name evidence="3" type="ORF">MNB_ARC-1_1257</name>
</gene>
<evidence type="ECO:0000259" key="2">
    <source>
        <dbReference type="PROSITE" id="PS51910"/>
    </source>
</evidence>
<dbReference type="InterPro" id="IPR017853">
    <property type="entry name" value="GH"/>
</dbReference>
<dbReference type="GO" id="GO:0030246">
    <property type="term" value="F:carbohydrate binding"/>
    <property type="evidence" value="ECO:0007669"/>
    <property type="project" value="InterPro"/>
</dbReference>
<dbReference type="PANTHER" id="PTHR21113:SF4">
    <property type="entry name" value="CHITIN-BINDING TYPE-4 DOMAIN-CONTAINING PROTEIN"/>
    <property type="match status" value="1"/>
</dbReference>
<dbReference type="PROSITE" id="PS51910">
    <property type="entry name" value="GH18_2"/>
    <property type="match status" value="1"/>
</dbReference>
<dbReference type="InterPro" id="IPR013783">
    <property type="entry name" value="Ig-like_fold"/>
</dbReference>
<dbReference type="Gene3D" id="2.60.40.10">
    <property type="entry name" value="Immunoglobulins"/>
    <property type="match status" value="1"/>
</dbReference>
<dbReference type="SUPFAM" id="SSF51445">
    <property type="entry name" value="(Trans)glycosidases"/>
    <property type="match status" value="1"/>
</dbReference>
<reference evidence="3" key="1">
    <citation type="submission" date="2018-10" db="EMBL/GenBank/DDBJ databases">
        <authorList>
            <person name="Aoki K."/>
        </authorList>
    </citation>
    <scope>NUCLEOTIDE SEQUENCE</scope>
</reference>
<dbReference type="PANTHER" id="PTHR21113">
    <property type="entry name" value="AGAP001705-PA"/>
    <property type="match status" value="1"/>
</dbReference>
<dbReference type="InterPro" id="IPR036573">
    <property type="entry name" value="CBM_sf_5/12"/>
</dbReference>
<accession>A0A3B1E6T9</accession>
<sequence>MKNLNKKLYLQQQIILVLFLLLNGCGGRGEVGDSLKFTIVGSKVSGIVHANYVKNATIKLYGINDDGTHTPEPIYIVTSDANGGYEFKNIQTVYKAYLIEAIGGEYIDEATGKILTLKTPLKSITYIDNYNDVVTVAVTPITDVVIRILENIGNDLSKKSREDIAREVVEAILGESGLDLNVFDTLPINLDDTKQVENSSKNQRLYSTLMAALSRYQAKSGKSVEEISKDLASLFQNKKKKLNNLQTPDNNRTIPRDDYDGQANTPEEGGVLKGIQDSFLDVVKDNKNQGEDSGIDVPDDATTDTRTTNQYIPGTLYESGDVVVQDGIEYICKEGSVGAWCKNISYAPGISSIWSYAWDSTGGTAIVQEERVSDLQLWSSSVTYKAGDKVYYNGEAYSCKGWPNTARCSDRAYAPIDGSIELYVMEAWSKYRGTYTVDASVTREENADDNKISQIQRESSSLALEQPVTTVIQSPKAATLFITAEYTNESNKPLGYIIFKDNRFYKQVEWTTYDERRASEFIQKDSSSHTYYVRTYNVSRYAGSDVRSQASVRVTIDAETNVSTAKGQTQHIITPTVTLLQIKPGEYSGNIFIQGGNGDGEFNISVQDSNVLEVVRTNNDAQFIIHALQEGNTTIVISKKASSDGTYIQSNEARIRIIVREETSSTGVFSEKPSKPVIGWISPNISYGDFTVFWSMTWRVKGRVVNFYINDTLQKKVYADDFDTNDGQQRGSFGLENNVTVDTQTTFRVELCNGADEDICTTSNPVTVTLLKANSNNNTPIPQTDRNGNTVHPITQSTRAQTPPSDHSQIFRSDHFAVGYLPSLEVDWFSKQNSYKSKIADIDSLYTHVVISFAKPNLTYISGSFNGTGLQFSMPFDNVKQAIKLLKEKGVKVLLGVGGHNYNEWAALANGENNHSTDLVRLINDLGFDGLDIDYDVPGADYDNIEQYYQSIQALYLVAQETETMLTLAAWSTGADCTIETASDDYCSNRTSFWTGSASRERQLFKIMRSRNLDPNDIFDYISIISYSNSFKNFDPIESYKNYRDIYNGKLAIGFELATERWPGAELVSTSLEARKCDISNPTSTKKARSSMLFGNSYTQYTIKKEYSVERFIKFIRNQPNSGIMLWSMYKFSEEEPACKEALDYEAFNNSARKFLVGKILTRDEQLQEDINNTYNMISNFKQGDKFTNLQSKAEALAYFEVNTTNIDANISLAVTKYDNNNSTKEELRNDLLNILVDMNKDLEEQLNSYMLIKIKHEAEEEDLRKLNQAKDIAKLIFDSFVKMNTNISSFKTTIDDFYTLVLSYGGSSYNIDIDNFNTCKQQLVEYNATFTSTKNNMANSFQDVQTLYSDMNDLNTSKDLLTAVGKKDEIIDKFSISSTKLKGLIDKFLLLRKEIIFNIRKDANNTFPDGSIVSESIINDLIVKDDDIKDYIRNKYVPEGINIIKYFTQEVTKLGTSGVTIKLTYNKTSDVNFRNAQILVSGDTGYNIDFSSNGAMSWTLPTKVFSFDTASELYITTLTFDSFPEKHGDALLESNSELVLKFWPSNIDDYTFSGDKPALVNNKEVKVVQIIPGKDILQKEDKNKAKPNRADPVSLKVKGWPSYLAMSTVTDNDFTINQNFYDSKVDSIFKYEGDGFGDRGDVIDPIVTLQTIRQSREIEALDSTGQLRVMPALVVYTANGSGGGLAPNDIKPEWIGDSKVSGDLSDTQLLESNLVKHFRNTIRMAAQMQANKDANHLYPATIILDADLFGEWQKNKLNGTFQSEYCGGSDDTDCENFQTIRIKESMILAIEAEKDYIVKKYFKTSTNYAKTIDVGTLENSTAKLGIDTLDVIKAKITSDLIKDNIKGWVQSQNFMIKEFAPDVPFGWVINLWNPGSAHWVHKKYTGERDLWENASKGVATFVQWIGAYDNDNNKTTPYAYKPDFLVFDKYERDGFGAAGKPSYAFSSRAWDNYLMYVKQITDFIDTPAMIWQIPGGHMVAKGEDLTGEARLCSDNDSQGCFRHLDSATRAGHSASGGTYFMGDKLIGDDITNIQSDVLEINITGAHYKGTKNGPDVHNVEDLLNEDPTHDWGESQLRHAVASNVFSIFWGGGETTGAVAISTNKTGGYIWLKNKLVDYYNKRIPLYHVDTQGSSNANITSLPTLNISLQDVESDMDKNVLLFNTGTDWVPSTIYKWRDFLKALSLMHNTGVAGDTFWLYDINDTNDQKENYAKVAIASFLAQSMQETIQYDACDENSWQFLKDAAISHAVSESINRGDFDIDLPMDAACGQLGQVYADYGEVNGVDNPYSCPRTPKMEVTAVTNARYYGAAGPLFSAPDSVLKNLLLDGKPGRWEYSGHCQGVPATDPSFEEPTNEGWLRAECRVYKGQKAGSYIWDGSSKRSLEGCSWWGRGVIQTTGRQNFGTLNHFIGRSHVDKSIIGQDVTWAGSQINVKPAPDNPLFADMDLCSNPELICSSQKHKEIKWIAGLFFWMNSVQAYKADQGKYQGWNYKRELKKYVDSNFGKNNYKPLNGISFIDAVSGIVNRGCPDKECPVSGLVHGAKGRIKNFKKVMSEFGITVQ</sequence>
<feature type="domain" description="GH18" evidence="2">
    <location>
        <begin position="815"/>
        <end position="1146"/>
    </location>
</feature>
<feature type="region of interest" description="Disordered" evidence="1">
    <location>
        <begin position="243"/>
        <end position="271"/>
    </location>
</feature>
<proteinExistence type="predicted"/>
<dbReference type="GO" id="GO:0005975">
    <property type="term" value="P:carbohydrate metabolic process"/>
    <property type="evidence" value="ECO:0007669"/>
    <property type="project" value="InterPro"/>
</dbReference>